<keyword evidence="1" id="KW-0812">Transmembrane</keyword>
<dbReference type="RefSeq" id="WP_209876957.1">
    <property type="nucleotide sequence ID" value="NZ_JAGGLV010000017.1"/>
</dbReference>
<keyword evidence="3" id="KW-1185">Reference proteome</keyword>
<sequence>MRLMNRTTIIAGVVLAIVAGGIYLSLTGLPYKRSQIASEVREYLIDTRSYPATNIQEIRGIYSFKSGEYEAEVRFTDEPGGVNYTYAKAEGAFRLVGASSLYGNHMDETFY</sequence>
<protein>
    <recommendedName>
        <fullName evidence="4">DUF3139 domain-containing protein</fullName>
    </recommendedName>
</protein>
<name>A0ABS4NYE3_9BACL</name>
<dbReference type="InterPro" id="IPR021486">
    <property type="entry name" value="DUF3139"/>
</dbReference>
<comment type="caution">
    <text evidence="2">The sequence shown here is derived from an EMBL/GenBank/DDBJ whole genome shotgun (WGS) entry which is preliminary data.</text>
</comment>
<gene>
    <name evidence="2" type="ORF">J2Z70_004595</name>
</gene>
<feature type="transmembrane region" description="Helical" evidence="1">
    <location>
        <begin position="7"/>
        <end position="26"/>
    </location>
</feature>
<proteinExistence type="predicted"/>
<keyword evidence="1" id="KW-0472">Membrane</keyword>
<dbReference type="EMBL" id="JAGGLV010000017">
    <property type="protein sequence ID" value="MBP2114429.1"/>
    <property type="molecule type" value="Genomic_DNA"/>
</dbReference>
<dbReference type="Proteomes" id="UP000773462">
    <property type="component" value="Unassembled WGS sequence"/>
</dbReference>
<keyword evidence="1" id="KW-1133">Transmembrane helix</keyword>
<evidence type="ECO:0008006" key="4">
    <source>
        <dbReference type="Google" id="ProtNLM"/>
    </source>
</evidence>
<evidence type="ECO:0000313" key="3">
    <source>
        <dbReference type="Proteomes" id="UP000773462"/>
    </source>
</evidence>
<dbReference type="Pfam" id="PF11337">
    <property type="entry name" value="DUF3139"/>
    <property type="match status" value="1"/>
</dbReference>
<evidence type="ECO:0000313" key="2">
    <source>
        <dbReference type="EMBL" id="MBP2114429.1"/>
    </source>
</evidence>
<reference evidence="2 3" key="1">
    <citation type="submission" date="2021-03" db="EMBL/GenBank/DDBJ databases">
        <title>Genomic Encyclopedia of Type Strains, Phase IV (KMG-IV): sequencing the most valuable type-strain genomes for metagenomic binning, comparative biology and taxonomic classification.</title>
        <authorList>
            <person name="Goeker M."/>
        </authorList>
    </citation>
    <scope>NUCLEOTIDE SEQUENCE [LARGE SCALE GENOMIC DNA]</scope>
    <source>
        <strain evidence="2 3">DSM 101953</strain>
    </source>
</reference>
<accession>A0ABS4NYE3</accession>
<organism evidence="2 3">
    <name type="scientific">Paenibacillus silagei</name>
    <dbReference type="NCBI Taxonomy" id="1670801"/>
    <lineage>
        <taxon>Bacteria</taxon>
        <taxon>Bacillati</taxon>
        <taxon>Bacillota</taxon>
        <taxon>Bacilli</taxon>
        <taxon>Bacillales</taxon>
        <taxon>Paenibacillaceae</taxon>
        <taxon>Paenibacillus</taxon>
    </lineage>
</organism>
<evidence type="ECO:0000256" key="1">
    <source>
        <dbReference type="SAM" id="Phobius"/>
    </source>
</evidence>